<accession>A0ABD1HIB1</accession>
<feature type="region of interest" description="Disordered" evidence="1">
    <location>
        <begin position="1"/>
        <end position="22"/>
    </location>
</feature>
<dbReference type="Proteomes" id="UP001567538">
    <property type="component" value="Unassembled WGS sequence"/>
</dbReference>
<comment type="caution">
    <text evidence="3">The sequence shown here is derived from an EMBL/GenBank/DDBJ whole genome shotgun (WGS) entry which is preliminary data.</text>
</comment>
<feature type="domain" description="CRAL-TRIO" evidence="2">
    <location>
        <begin position="83"/>
        <end position="257"/>
    </location>
</feature>
<evidence type="ECO:0000259" key="2">
    <source>
        <dbReference type="PROSITE" id="PS50191"/>
    </source>
</evidence>
<dbReference type="CDD" id="cd00170">
    <property type="entry name" value="SEC14"/>
    <property type="match status" value="1"/>
</dbReference>
<feature type="compositionally biased region" description="Polar residues" evidence="1">
    <location>
        <begin position="1"/>
        <end position="10"/>
    </location>
</feature>
<gene>
    <name evidence="3" type="ORF">AAHA92_11635</name>
</gene>
<feature type="compositionally biased region" description="Basic and acidic residues" evidence="1">
    <location>
        <begin position="11"/>
        <end position="22"/>
    </location>
</feature>
<evidence type="ECO:0000313" key="3">
    <source>
        <dbReference type="EMBL" id="KAL1555957.1"/>
    </source>
</evidence>
<evidence type="ECO:0000256" key="1">
    <source>
        <dbReference type="SAM" id="MobiDB-lite"/>
    </source>
</evidence>
<keyword evidence="4" id="KW-1185">Reference proteome</keyword>
<protein>
    <submittedName>
        <fullName evidence="3">Phosphatidylinositol transfer protein 3-like</fullName>
    </submittedName>
</protein>
<evidence type="ECO:0000313" key="4">
    <source>
        <dbReference type="Proteomes" id="UP001567538"/>
    </source>
</evidence>
<dbReference type="InterPro" id="IPR052578">
    <property type="entry name" value="PI_Transfer_CRAL-TRIO"/>
</dbReference>
<sequence>MSFNNSNSSHGDGETVEQQHERKLQELKVSLGPSSGLSHQYSSDACLRRYLEARSWNVQKSKKMLEETLRWRSIFKPEVIHRNEVEIEGETEKVFRGSFYDGQGRTVLILRPGLKDTKSLVQQMKHLVYVIENAILNLREGQEQMAWVIDFTGWSLLSMNANACLDSVRGAVSMLQNHYPERLAVAYLCSPPLIFDEFWKKIKHSLDPKTLEKVIFAYPRSRDVAYPRSRNVADVLREYFDVEHLPTEFGGNGKLHYYHQ</sequence>
<organism evidence="3 4">
    <name type="scientific">Salvia divinorum</name>
    <name type="common">Maria pastora</name>
    <name type="synonym">Diviner's sage</name>
    <dbReference type="NCBI Taxonomy" id="28513"/>
    <lineage>
        <taxon>Eukaryota</taxon>
        <taxon>Viridiplantae</taxon>
        <taxon>Streptophyta</taxon>
        <taxon>Embryophyta</taxon>
        <taxon>Tracheophyta</taxon>
        <taxon>Spermatophyta</taxon>
        <taxon>Magnoliopsida</taxon>
        <taxon>eudicotyledons</taxon>
        <taxon>Gunneridae</taxon>
        <taxon>Pentapetalae</taxon>
        <taxon>asterids</taxon>
        <taxon>lamiids</taxon>
        <taxon>Lamiales</taxon>
        <taxon>Lamiaceae</taxon>
        <taxon>Nepetoideae</taxon>
        <taxon>Mentheae</taxon>
        <taxon>Salviinae</taxon>
        <taxon>Salvia</taxon>
        <taxon>Salvia subgen. Calosphace</taxon>
    </lineage>
</organism>
<dbReference type="PANTHER" id="PTHR45824:SF22">
    <property type="entry name" value="SEC14P-LIKE PHOSPHATIDYLINOSITOL TRANSFER FAMILY PROTEIN"/>
    <property type="match status" value="1"/>
</dbReference>
<dbReference type="InterPro" id="IPR011074">
    <property type="entry name" value="CRAL/TRIO_N_dom"/>
</dbReference>
<dbReference type="PANTHER" id="PTHR45824">
    <property type="entry name" value="GH16843P"/>
    <property type="match status" value="1"/>
</dbReference>
<dbReference type="InterPro" id="IPR036273">
    <property type="entry name" value="CRAL/TRIO_N_dom_sf"/>
</dbReference>
<dbReference type="SMART" id="SM01100">
    <property type="entry name" value="CRAL_TRIO_N"/>
    <property type="match status" value="1"/>
</dbReference>
<dbReference type="SUPFAM" id="SSF52087">
    <property type="entry name" value="CRAL/TRIO domain"/>
    <property type="match status" value="1"/>
</dbReference>
<proteinExistence type="predicted"/>
<dbReference type="EMBL" id="JBEAFC010000005">
    <property type="protein sequence ID" value="KAL1555957.1"/>
    <property type="molecule type" value="Genomic_DNA"/>
</dbReference>
<name>A0ABD1HIB1_SALDI</name>
<reference evidence="3 4" key="1">
    <citation type="submission" date="2024-06" db="EMBL/GenBank/DDBJ databases">
        <title>A chromosome level genome sequence of Diviner's sage (Salvia divinorum).</title>
        <authorList>
            <person name="Ford S.A."/>
            <person name="Ro D.-K."/>
            <person name="Ness R.W."/>
            <person name="Phillips M.A."/>
        </authorList>
    </citation>
    <scope>NUCLEOTIDE SEQUENCE [LARGE SCALE GENOMIC DNA]</scope>
    <source>
        <strain evidence="3">SAF-2024a</strain>
        <tissue evidence="3">Leaf</tissue>
    </source>
</reference>
<dbReference type="Pfam" id="PF03765">
    <property type="entry name" value="CRAL_TRIO_N"/>
    <property type="match status" value="1"/>
</dbReference>
<dbReference type="Pfam" id="PF00650">
    <property type="entry name" value="CRAL_TRIO"/>
    <property type="match status" value="1"/>
</dbReference>
<dbReference type="SMART" id="SM00516">
    <property type="entry name" value="SEC14"/>
    <property type="match status" value="1"/>
</dbReference>
<dbReference type="Gene3D" id="3.40.525.10">
    <property type="entry name" value="CRAL-TRIO lipid binding domain"/>
    <property type="match status" value="1"/>
</dbReference>
<dbReference type="SUPFAM" id="SSF46938">
    <property type="entry name" value="CRAL/TRIO N-terminal domain"/>
    <property type="match status" value="1"/>
</dbReference>
<dbReference type="InterPro" id="IPR001251">
    <property type="entry name" value="CRAL-TRIO_dom"/>
</dbReference>
<dbReference type="PROSITE" id="PS50191">
    <property type="entry name" value="CRAL_TRIO"/>
    <property type="match status" value="1"/>
</dbReference>
<dbReference type="AlphaFoldDB" id="A0ABD1HIB1"/>
<dbReference type="InterPro" id="IPR036865">
    <property type="entry name" value="CRAL-TRIO_dom_sf"/>
</dbReference>